<dbReference type="Pfam" id="PF13912">
    <property type="entry name" value="zf-C2H2_6"/>
    <property type="match status" value="1"/>
</dbReference>
<gene>
    <name evidence="7" type="ORF">TBRA_LOCUS1932</name>
</gene>
<dbReference type="AlphaFoldDB" id="A0A6H5I001"/>
<dbReference type="SUPFAM" id="SSF57667">
    <property type="entry name" value="beta-beta-alpha zinc fingers"/>
    <property type="match status" value="6"/>
</dbReference>
<keyword evidence="4" id="KW-0862">Zinc</keyword>
<feature type="domain" description="C2H2-type" evidence="6">
    <location>
        <begin position="301"/>
        <end position="329"/>
    </location>
</feature>
<dbReference type="GO" id="GO:0008270">
    <property type="term" value="F:zinc ion binding"/>
    <property type="evidence" value="ECO:0007669"/>
    <property type="project" value="UniProtKB-KW"/>
</dbReference>
<dbReference type="Pfam" id="PF00096">
    <property type="entry name" value="zf-C2H2"/>
    <property type="match status" value="6"/>
</dbReference>
<feature type="domain" description="C2H2-type" evidence="6">
    <location>
        <begin position="387"/>
        <end position="415"/>
    </location>
</feature>
<feature type="domain" description="C2H2-type" evidence="6">
    <location>
        <begin position="330"/>
        <end position="358"/>
    </location>
</feature>
<proteinExistence type="predicted"/>
<feature type="domain" description="C2H2-type" evidence="6">
    <location>
        <begin position="359"/>
        <end position="387"/>
    </location>
</feature>
<feature type="domain" description="C2H2-type" evidence="6">
    <location>
        <begin position="417"/>
        <end position="445"/>
    </location>
</feature>
<evidence type="ECO:0000256" key="3">
    <source>
        <dbReference type="ARBA" id="ARBA00022771"/>
    </source>
</evidence>
<dbReference type="InterPro" id="IPR013087">
    <property type="entry name" value="Znf_C2H2_type"/>
</dbReference>
<feature type="domain" description="C2H2-type" evidence="6">
    <location>
        <begin position="446"/>
        <end position="469"/>
    </location>
</feature>
<organism evidence="7 8">
    <name type="scientific">Trichogramma brassicae</name>
    <dbReference type="NCBI Taxonomy" id="86971"/>
    <lineage>
        <taxon>Eukaryota</taxon>
        <taxon>Metazoa</taxon>
        <taxon>Ecdysozoa</taxon>
        <taxon>Arthropoda</taxon>
        <taxon>Hexapoda</taxon>
        <taxon>Insecta</taxon>
        <taxon>Pterygota</taxon>
        <taxon>Neoptera</taxon>
        <taxon>Endopterygota</taxon>
        <taxon>Hymenoptera</taxon>
        <taxon>Apocrita</taxon>
        <taxon>Proctotrupomorpha</taxon>
        <taxon>Chalcidoidea</taxon>
        <taxon>Trichogrammatidae</taxon>
        <taxon>Trichogramma</taxon>
    </lineage>
</organism>
<feature type="domain" description="C2H2-type" evidence="6">
    <location>
        <begin position="244"/>
        <end position="272"/>
    </location>
</feature>
<evidence type="ECO:0000256" key="1">
    <source>
        <dbReference type="ARBA" id="ARBA00022723"/>
    </source>
</evidence>
<dbReference type="GO" id="GO:0000981">
    <property type="term" value="F:DNA-binding transcription factor activity, RNA polymerase II-specific"/>
    <property type="evidence" value="ECO:0007669"/>
    <property type="project" value="TreeGrafter"/>
</dbReference>
<dbReference type="Gene3D" id="3.30.160.60">
    <property type="entry name" value="Classic Zinc Finger"/>
    <property type="match status" value="8"/>
</dbReference>
<keyword evidence="3 5" id="KW-0863">Zinc-finger</keyword>
<keyword evidence="8" id="KW-1185">Reference proteome</keyword>
<dbReference type="PROSITE" id="PS50157">
    <property type="entry name" value="ZINC_FINGER_C2H2_2"/>
    <property type="match status" value="9"/>
</dbReference>
<feature type="domain" description="C2H2-type" evidence="6">
    <location>
        <begin position="273"/>
        <end position="300"/>
    </location>
</feature>
<evidence type="ECO:0000256" key="2">
    <source>
        <dbReference type="ARBA" id="ARBA00022737"/>
    </source>
</evidence>
<evidence type="ECO:0000259" key="6">
    <source>
        <dbReference type="PROSITE" id="PS50157"/>
    </source>
</evidence>
<dbReference type="FunFam" id="3.30.160.60:FF:000065">
    <property type="entry name" value="B-cell CLL/lymphoma 6, member B"/>
    <property type="match status" value="2"/>
</dbReference>
<dbReference type="EMBL" id="CADCXV010000369">
    <property type="protein sequence ID" value="CAB0029908.1"/>
    <property type="molecule type" value="Genomic_DNA"/>
</dbReference>
<evidence type="ECO:0000256" key="4">
    <source>
        <dbReference type="ARBA" id="ARBA00022833"/>
    </source>
</evidence>
<dbReference type="PANTHER" id="PTHR24409:SF295">
    <property type="entry name" value="AZ2-RELATED"/>
    <property type="match status" value="1"/>
</dbReference>
<sequence length="624" mass="72650">MRPCCDDIAIECVATPRPRLRPESSRSSCEFAPSTTVTQACTTFFASYRTEICMSRMCSSRGRDIYDVFTTMYYTHRENAPGEEYFCRFETNIFIINAVRAELREKELSSVVSRGKIFRYFRARAAAAGDHRHCTRSITLAPPTHTYYYETSAQSVLRLHVLCSPLVSSAYLLHRTRKYMIVVNFYSVIFVTSRLHKKVTSKFTWMSHNRRKPYECEICHQSFGYHHLLKRHIKRVHEGVIESFECEICHKSYKRKDHLKVHVDGVHNQIKPFKCEICHKSFCLKSRRYDHMKIHQGIKPFKCELCDKSFTKKSKLTAHINIVHDRIKPFECETCHKSFGQNYQLQSHTNIVHNGSKQHECEICHKSYACINHLKSHISVVHNTKPYECDICHKSFGWKNVLRAHIIGVHGNNGTPFKCEICSKSFSRSDVLRVHIKGVHVRSKKFECEICHKSFVVKHNLKNHKNAVHNIGIKPFECKICTKAFGYPSELKKDTSRRYMIKWQPRKLRFLRRHLYIMETLQYAICEIDPYVRAGAMRRENERAQGIAAHISCMAQYAKRNGRCAWCATPDYLPTTPFSRVPAVPSISTRAIPTPARYSRETKSVDDAREIRPTFGASHTSFVW</sequence>
<evidence type="ECO:0000313" key="8">
    <source>
        <dbReference type="Proteomes" id="UP000479190"/>
    </source>
</evidence>
<dbReference type="PANTHER" id="PTHR24409">
    <property type="entry name" value="ZINC FINGER PROTEIN 142"/>
    <property type="match status" value="1"/>
</dbReference>
<dbReference type="SMART" id="SM00355">
    <property type="entry name" value="ZnF_C2H2"/>
    <property type="match status" value="9"/>
</dbReference>
<protein>
    <recommendedName>
        <fullName evidence="6">C2H2-type domain-containing protein</fullName>
    </recommendedName>
</protein>
<evidence type="ECO:0000313" key="7">
    <source>
        <dbReference type="EMBL" id="CAB0029908.1"/>
    </source>
</evidence>
<evidence type="ECO:0000256" key="5">
    <source>
        <dbReference type="PROSITE-ProRule" id="PRU00042"/>
    </source>
</evidence>
<dbReference type="GO" id="GO:0005634">
    <property type="term" value="C:nucleus"/>
    <property type="evidence" value="ECO:0007669"/>
    <property type="project" value="TreeGrafter"/>
</dbReference>
<name>A0A6H5I001_9HYME</name>
<keyword evidence="1" id="KW-0479">Metal-binding</keyword>
<feature type="domain" description="C2H2-type" evidence="6">
    <location>
        <begin position="214"/>
        <end position="239"/>
    </location>
</feature>
<dbReference type="OrthoDB" id="7685779at2759"/>
<feature type="non-terminal residue" evidence="7">
    <location>
        <position position="624"/>
    </location>
</feature>
<dbReference type="InterPro" id="IPR036236">
    <property type="entry name" value="Znf_C2H2_sf"/>
</dbReference>
<keyword evidence="2" id="KW-0677">Repeat</keyword>
<accession>A0A6H5I001</accession>
<dbReference type="PROSITE" id="PS00028">
    <property type="entry name" value="ZINC_FINGER_C2H2_1"/>
    <property type="match status" value="9"/>
</dbReference>
<reference evidence="7 8" key="1">
    <citation type="submission" date="2020-02" db="EMBL/GenBank/DDBJ databases">
        <authorList>
            <person name="Ferguson B K."/>
        </authorList>
    </citation>
    <scope>NUCLEOTIDE SEQUENCE [LARGE SCALE GENOMIC DNA]</scope>
</reference>
<dbReference type="GO" id="GO:0000977">
    <property type="term" value="F:RNA polymerase II transcription regulatory region sequence-specific DNA binding"/>
    <property type="evidence" value="ECO:0007669"/>
    <property type="project" value="TreeGrafter"/>
</dbReference>
<dbReference type="Proteomes" id="UP000479190">
    <property type="component" value="Unassembled WGS sequence"/>
</dbReference>